<dbReference type="AlphaFoldDB" id="A0A1F8ELZ7"/>
<proteinExistence type="predicted"/>
<name>A0A1F8ELZ7_9BACT</name>
<evidence type="ECO:0000313" key="2">
    <source>
        <dbReference type="Proteomes" id="UP000177117"/>
    </source>
</evidence>
<organism evidence="1 2">
    <name type="scientific">Candidatus Yanofskybacteria bacterium RIFCSPHIGHO2_01_FULL_41_53</name>
    <dbReference type="NCBI Taxonomy" id="1802663"/>
    <lineage>
        <taxon>Bacteria</taxon>
        <taxon>Candidatus Yanofskyibacteriota</taxon>
    </lineage>
</organism>
<evidence type="ECO:0000313" key="1">
    <source>
        <dbReference type="EMBL" id="OGN01049.1"/>
    </source>
</evidence>
<accession>A0A1F8ELZ7</accession>
<dbReference type="EMBL" id="MGJD01000011">
    <property type="protein sequence ID" value="OGN01049.1"/>
    <property type="molecule type" value="Genomic_DNA"/>
</dbReference>
<sequence>MQNPFIKLTATEGEEEPLFEDKKVIGIGRETRDGVFVWWEKFDDGSTGPENEDFSVNVTNPEDARRKVLELLDERGLSEEE</sequence>
<gene>
    <name evidence="1" type="ORF">A2650_02315</name>
</gene>
<protein>
    <submittedName>
        <fullName evidence="1">Uncharacterized protein</fullName>
    </submittedName>
</protein>
<comment type="caution">
    <text evidence="1">The sequence shown here is derived from an EMBL/GenBank/DDBJ whole genome shotgun (WGS) entry which is preliminary data.</text>
</comment>
<dbReference type="Proteomes" id="UP000177117">
    <property type="component" value="Unassembled WGS sequence"/>
</dbReference>
<reference evidence="1 2" key="1">
    <citation type="journal article" date="2016" name="Nat. Commun.">
        <title>Thousands of microbial genomes shed light on interconnected biogeochemical processes in an aquifer system.</title>
        <authorList>
            <person name="Anantharaman K."/>
            <person name="Brown C.T."/>
            <person name="Hug L.A."/>
            <person name="Sharon I."/>
            <person name="Castelle C.J."/>
            <person name="Probst A.J."/>
            <person name="Thomas B.C."/>
            <person name="Singh A."/>
            <person name="Wilkins M.J."/>
            <person name="Karaoz U."/>
            <person name="Brodie E.L."/>
            <person name="Williams K.H."/>
            <person name="Hubbard S.S."/>
            <person name="Banfield J.F."/>
        </authorList>
    </citation>
    <scope>NUCLEOTIDE SEQUENCE [LARGE SCALE GENOMIC DNA]</scope>
</reference>